<dbReference type="Gene3D" id="1.10.8.10">
    <property type="entry name" value="DNA helicase RuvA subunit, C-terminal domain"/>
    <property type="match status" value="1"/>
</dbReference>
<dbReference type="InterPro" id="IPR040758">
    <property type="entry name" value="PrmC_N"/>
</dbReference>
<feature type="domain" description="Methyltransferase small" evidence="6">
    <location>
        <begin position="114"/>
        <end position="198"/>
    </location>
</feature>
<name>A0A2S0WDH1_9CORY</name>
<sequence length="288" mass="29987">MSARSALKQSSRQLVAAAARVLADAGVDTPLVDARLIAADLLGLAPLEVNFAEVPDGFEERYRERIARRARREPLQHITGVAAFGPLELAVGPGVFIPRPETEVLAEWAVRALAGVDKPRVVDLGTGSGALAIAIAHARGDASVTAVDASTVARDYAAANARRAGVSVDVVAGDFTDPGLLAPLRGRVDLVVSNPPYVPENPGLSPEVYFDPHEAVFSGASGMDAIRGLIPVAAALLAPGGALGIEHDEETSELVLREVAAHGELGEPAVLRDLTGRARFVTASKVVR</sequence>
<feature type="binding site" evidence="5">
    <location>
        <position position="175"/>
    </location>
    <ligand>
        <name>S-adenosyl-L-methionine</name>
        <dbReference type="ChEBI" id="CHEBI:59789"/>
    </ligand>
</feature>
<dbReference type="GO" id="GO:0032259">
    <property type="term" value="P:methylation"/>
    <property type="evidence" value="ECO:0007669"/>
    <property type="project" value="UniProtKB-KW"/>
</dbReference>
<dbReference type="PROSITE" id="PS00092">
    <property type="entry name" value="N6_MTASE"/>
    <property type="match status" value="1"/>
</dbReference>
<dbReference type="EMBL" id="CP026948">
    <property type="protein sequence ID" value="AWB83823.1"/>
    <property type="molecule type" value="Genomic_DNA"/>
</dbReference>
<dbReference type="Pfam" id="PF05175">
    <property type="entry name" value="MTS"/>
    <property type="match status" value="1"/>
</dbReference>
<dbReference type="InterPro" id="IPR004556">
    <property type="entry name" value="HemK-like"/>
</dbReference>
<evidence type="ECO:0000256" key="1">
    <source>
        <dbReference type="ARBA" id="ARBA00022603"/>
    </source>
</evidence>
<feature type="domain" description="Release factor glutamine methyltransferase N-terminal" evidence="7">
    <location>
        <begin position="13"/>
        <end position="80"/>
    </location>
</feature>
<evidence type="ECO:0000256" key="4">
    <source>
        <dbReference type="ARBA" id="ARBA00048391"/>
    </source>
</evidence>
<dbReference type="InterPro" id="IPR029063">
    <property type="entry name" value="SAM-dependent_MTases_sf"/>
</dbReference>
<dbReference type="Pfam" id="PF17827">
    <property type="entry name" value="PrmC_N"/>
    <property type="match status" value="1"/>
</dbReference>
<dbReference type="GO" id="GO:0102559">
    <property type="term" value="F:peptide chain release factor N(5)-glutamine methyltransferase activity"/>
    <property type="evidence" value="ECO:0007669"/>
    <property type="project" value="UniProtKB-EC"/>
</dbReference>
<dbReference type="OrthoDB" id="9800643at2"/>
<dbReference type="InterPro" id="IPR050320">
    <property type="entry name" value="N5-glutamine_MTase"/>
</dbReference>
<dbReference type="GO" id="GO:0003676">
    <property type="term" value="F:nucleic acid binding"/>
    <property type="evidence" value="ECO:0007669"/>
    <property type="project" value="InterPro"/>
</dbReference>
<feature type="binding site" evidence="5">
    <location>
        <begin position="194"/>
        <end position="197"/>
    </location>
    <ligand>
        <name>substrate</name>
    </ligand>
</feature>
<comment type="similarity">
    <text evidence="5">Belongs to the protein N5-glutamine methyltransferase family. PrmC subfamily.</text>
</comment>
<dbReference type="NCBIfam" id="TIGR03534">
    <property type="entry name" value="RF_mod_PrmC"/>
    <property type="match status" value="1"/>
</dbReference>
<comment type="function">
    <text evidence="5">Methylates the class 1 translation termination release factors RF1/PrfA and RF2/PrfB on the glutamine residue of the universally conserved GGQ motif.</text>
</comment>
<proteinExistence type="inferred from homology"/>
<evidence type="ECO:0000256" key="5">
    <source>
        <dbReference type="HAMAP-Rule" id="MF_02126"/>
    </source>
</evidence>
<dbReference type="AlphaFoldDB" id="A0A2S0WDH1"/>
<evidence type="ECO:0000259" key="7">
    <source>
        <dbReference type="Pfam" id="PF17827"/>
    </source>
</evidence>
<dbReference type="Proteomes" id="UP000244754">
    <property type="component" value="Chromosome"/>
</dbReference>
<organism evidence="8 9">
    <name type="scientific">Corynebacterium liangguodongii</name>
    <dbReference type="NCBI Taxonomy" id="2079535"/>
    <lineage>
        <taxon>Bacteria</taxon>
        <taxon>Bacillati</taxon>
        <taxon>Actinomycetota</taxon>
        <taxon>Actinomycetes</taxon>
        <taxon>Mycobacteriales</taxon>
        <taxon>Corynebacteriaceae</taxon>
        <taxon>Corynebacterium</taxon>
    </lineage>
</organism>
<evidence type="ECO:0000256" key="2">
    <source>
        <dbReference type="ARBA" id="ARBA00022679"/>
    </source>
</evidence>
<keyword evidence="2 5" id="KW-0808">Transferase</keyword>
<dbReference type="CDD" id="cd02440">
    <property type="entry name" value="AdoMet_MTases"/>
    <property type="match status" value="1"/>
</dbReference>
<dbReference type="EC" id="2.1.1.297" evidence="5"/>
<protein>
    <recommendedName>
        <fullName evidence="5">Release factor glutamine methyltransferase</fullName>
        <shortName evidence="5">RF MTase</shortName>
        <ecNumber evidence="5">2.1.1.297</ecNumber>
    </recommendedName>
    <alternativeName>
        <fullName evidence="5">N5-glutamine methyltransferase PrmC</fullName>
    </alternativeName>
    <alternativeName>
        <fullName evidence="5">Protein-(glutamine-N5) MTase PrmC</fullName>
    </alternativeName>
    <alternativeName>
        <fullName evidence="5">Protein-glutamine N-methyltransferase PrmC</fullName>
    </alternativeName>
</protein>
<dbReference type="PANTHER" id="PTHR18895">
    <property type="entry name" value="HEMK METHYLTRANSFERASE"/>
    <property type="match status" value="1"/>
</dbReference>
<dbReference type="RefSeq" id="WP_108403832.1">
    <property type="nucleotide sequence ID" value="NZ_CP026948.1"/>
</dbReference>
<accession>A0A2S0WDH1</accession>
<evidence type="ECO:0000313" key="9">
    <source>
        <dbReference type="Proteomes" id="UP000244754"/>
    </source>
</evidence>
<feature type="binding site" evidence="5">
    <location>
        <begin position="125"/>
        <end position="129"/>
    </location>
    <ligand>
        <name>S-adenosyl-L-methionine</name>
        <dbReference type="ChEBI" id="CHEBI:59789"/>
    </ligand>
</feature>
<comment type="catalytic activity">
    <reaction evidence="4 5">
        <text>L-glutaminyl-[peptide chain release factor] + S-adenosyl-L-methionine = N(5)-methyl-L-glutaminyl-[peptide chain release factor] + S-adenosyl-L-homocysteine + H(+)</text>
        <dbReference type="Rhea" id="RHEA:42896"/>
        <dbReference type="Rhea" id="RHEA-COMP:10271"/>
        <dbReference type="Rhea" id="RHEA-COMP:10272"/>
        <dbReference type="ChEBI" id="CHEBI:15378"/>
        <dbReference type="ChEBI" id="CHEBI:30011"/>
        <dbReference type="ChEBI" id="CHEBI:57856"/>
        <dbReference type="ChEBI" id="CHEBI:59789"/>
        <dbReference type="ChEBI" id="CHEBI:61891"/>
        <dbReference type="EC" id="2.1.1.297"/>
    </reaction>
</comment>
<evidence type="ECO:0000259" key="6">
    <source>
        <dbReference type="Pfam" id="PF05175"/>
    </source>
</evidence>
<dbReference type="PANTHER" id="PTHR18895:SF74">
    <property type="entry name" value="MTRF1L RELEASE FACTOR GLUTAMINE METHYLTRANSFERASE"/>
    <property type="match status" value="1"/>
</dbReference>
<dbReference type="Gene3D" id="3.40.50.150">
    <property type="entry name" value="Vaccinia Virus protein VP39"/>
    <property type="match status" value="1"/>
</dbReference>
<reference evidence="9" key="1">
    <citation type="submission" date="2018-01" db="EMBL/GenBank/DDBJ databases">
        <authorList>
            <person name="Li J."/>
        </authorList>
    </citation>
    <scope>NUCLEOTIDE SEQUENCE [LARGE SCALE GENOMIC DNA]</scope>
    <source>
        <strain evidence="9">2184</strain>
    </source>
</reference>
<dbReference type="InterPro" id="IPR007848">
    <property type="entry name" value="Small_mtfrase_dom"/>
</dbReference>
<keyword evidence="3 5" id="KW-0949">S-adenosyl-L-methionine</keyword>
<dbReference type="SUPFAM" id="SSF53335">
    <property type="entry name" value="S-adenosyl-L-methionine-dependent methyltransferases"/>
    <property type="match status" value="1"/>
</dbReference>
<evidence type="ECO:0000313" key="8">
    <source>
        <dbReference type="EMBL" id="AWB83823.1"/>
    </source>
</evidence>
<keyword evidence="1 5" id="KW-0489">Methyltransferase</keyword>
<feature type="binding site" evidence="5">
    <location>
        <position position="148"/>
    </location>
    <ligand>
        <name>S-adenosyl-L-methionine</name>
        <dbReference type="ChEBI" id="CHEBI:59789"/>
    </ligand>
</feature>
<dbReference type="HAMAP" id="MF_02126">
    <property type="entry name" value="RF_methyltr_PrmC"/>
    <property type="match status" value="1"/>
</dbReference>
<evidence type="ECO:0000256" key="3">
    <source>
        <dbReference type="ARBA" id="ARBA00022691"/>
    </source>
</evidence>
<keyword evidence="9" id="KW-1185">Reference proteome</keyword>
<feature type="binding site" evidence="5">
    <location>
        <position position="194"/>
    </location>
    <ligand>
        <name>S-adenosyl-L-methionine</name>
        <dbReference type="ChEBI" id="CHEBI:59789"/>
    </ligand>
</feature>
<dbReference type="InterPro" id="IPR019874">
    <property type="entry name" value="RF_methyltr_PrmC"/>
</dbReference>
<dbReference type="KEGG" id="clia:C3E79_04460"/>
<dbReference type="NCBIfam" id="TIGR00536">
    <property type="entry name" value="hemK_fam"/>
    <property type="match status" value="1"/>
</dbReference>
<dbReference type="InterPro" id="IPR002052">
    <property type="entry name" value="DNA_methylase_N6_adenine_CS"/>
</dbReference>
<gene>
    <name evidence="5 8" type="primary">prmC</name>
    <name evidence="8" type="ORF">C3E79_04460</name>
</gene>